<gene>
    <name evidence="4" type="ORF">C7B81_04220</name>
</gene>
<dbReference type="InterPro" id="IPR006059">
    <property type="entry name" value="SBP"/>
</dbReference>
<reference evidence="4 5" key="2">
    <citation type="submission" date="2018-03" db="EMBL/GenBank/DDBJ databases">
        <title>The ancient ancestry and fast evolution of plastids.</title>
        <authorList>
            <person name="Moore K.R."/>
            <person name="Magnabosco C."/>
            <person name="Momper L."/>
            <person name="Gold D.A."/>
            <person name="Bosak T."/>
            <person name="Fournier G.P."/>
        </authorList>
    </citation>
    <scope>NUCLEOTIDE SEQUENCE [LARGE SCALE GENOMIC DNA]</scope>
    <source>
        <strain evidence="4 5">CCALA 015</strain>
    </source>
</reference>
<evidence type="ECO:0000256" key="1">
    <source>
        <dbReference type="ARBA" id="ARBA00008520"/>
    </source>
</evidence>
<keyword evidence="3" id="KW-0732">Signal</keyword>
<dbReference type="Gene3D" id="3.40.190.10">
    <property type="entry name" value="Periplasmic binding protein-like II"/>
    <property type="match status" value="2"/>
</dbReference>
<name>A0ABX5FAD3_9CHRO</name>
<dbReference type="PANTHER" id="PTHR43649:SF34">
    <property type="entry name" value="ABC TRANSPORTER PERIPLASMIC-BINDING PROTEIN YCJN-RELATED"/>
    <property type="match status" value="1"/>
</dbReference>
<evidence type="ECO:0000313" key="5">
    <source>
        <dbReference type="Proteomes" id="UP000238218"/>
    </source>
</evidence>
<dbReference type="EMBL" id="PVWP01000002">
    <property type="protein sequence ID" value="PSB38764.1"/>
    <property type="molecule type" value="Genomic_DNA"/>
</dbReference>
<evidence type="ECO:0000313" key="4">
    <source>
        <dbReference type="EMBL" id="PSB38764.1"/>
    </source>
</evidence>
<accession>A0ABX5FAD3</accession>
<reference evidence="4 5" key="1">
    <citation type="submission" date="2018-02" db="EMBL/GenBank/DDBJ databases">
        <authorList>
            <person name="Moore K."/>
            <person name="Momper L."/>
        </authorList>
    </citation>
    <scope>NUCLEOTIDE SEQUENCE [LARGE SCALE GENOMIC DNA]</scope>
    <source>
        <strain evidence="4 5">CCALA 015</strain>
    </source>
</reference>
<comment type="similarity">
    <text evidence="1">Belongs to the bacterial solute-binding protein 1 family.</text>
</comment>
<organism evidence="4 5">
    <name type="scientific">Aphanothece cf. minutissima CCALA 015</name>
    <dbReference type="NCBI Taxonomy" id="2107695"/>
    <lineage>
        <taxon>Bacteria</taxon>
        <taxon>Bacillati</taxon>
        <taxon>Cyanobacteriota</taxon>
        <taxon>Cyanophyceae</taxon>
        <taxon>Oscillatoriophycideae</taxon>
        <taxon>Chroococcales</taxon>
        <taxon>Aphanothecaceae</taxon>
        <taxon>Aphanothece</taxon>
    </lineage>
</organism>
<dbReference type="PANTHER" id="PTHR43649">
    <property type="entry name" value="ARABINOSE-BINDING PROTEIN-RELATED"/>
    <property type="match status" value="1"/>
</dbReference>
<evidence type="ECO:0000256" key="3">
    <source>
        <dbReference type="ARBA" id="ARBA00022729"/>
    </source>
</evidence>
<keyword evidence="2" id="KW-0813">Transport</keyword>
<keyword evidence="5" id="KW-1185">Reference proteome</keyword>
<sequence length="460" mass="49109">MAARPPFSSLRRWRSLPRLLTLAVLALLSAAALLVMLPGSGQSGSGPSSPPAAPTGPVPVRVLMPAPLADAVAAPVAQFNASTPGVVLEVIRGPLDTETISDLATGSLLLGEAPFDLLLVDVSWLPRYVAADWFEPLERWLGPESLAAMEPGARLGNGLDGHLWRMPLTGDTGLLYWRTDLMERPPRDTDELVAISRDLQRRGKVRWGYLWQGRQYEGLSCVMVEVLQGFGAHWWNGSTARTELDSPEAVAAAKWLADLLQDGVSPQAVASYAENDALQSFAAGDAAFLRNWPYAWREIEKGGGPVKGKVGVTAMVGAPGEQGGGTLGTWGLSLIKGSPHPEEAVAAIRWLTGPIVQRQLAIEQGYAPTWSTLYDDPELQRRAPLLAVQRQALQHPQLRPPTPAYAQLSDLLARQVNGMLTGQGGPGPTMAAAQRQSLQVLRSLAGPAGDTAAGRPAVDR</sequence>
<dbReference type="InterPro" id="IPR050490">
    <property type="entry name" value="Bact_solute-bd_prot1"/>
</dbReference>
<protein>
    <submittedName>
        <fullName evidence="4">Sugar ABC transporter substrate-binding protein</fullName>
    </submittedName>
</protein>
<comment type="caution">
    <text evidence="4">The sequence shown here is derived from an EMBL/GenBank/DDBJ whole genome shotgun (WGS) entry which is preliminary data.</text>
</comment>
<dbReference type="Pfam" id="PF01547">
    <property type="entry name" value="SBP_bac_1"/>
    <property type="match status" value="1"/>
</dbReference>
<dbReference type="SUPFAM" id="SSF53850">
    <property type="entry name" value="Periplasmic binding protein-like II"/>
    <property type="match status" value="1"/>
</dbReference>
<evidence type="ECO:0000256" key="2">
    <source>
        <dbReference type="ARBA" id="ARBA00022448"/>
    </source>
</evidence>
<proteinExistence type="inferred from homology"/>
<dbReference type="RefSeq" id="WP_106220037.1">
    <property type="nucleotide sequence ID" value="NZ_PVWP01000002.1"/>
</dbReference>
<dbReference type="Proteomes" id="UP000238218">
    <property type="component" value="Unassembled WGS sequence"/>
</dbReference>